<evidence type="ECO:0000256" key="1">
    <source>
        <dbReference type="SAM" id="Phobius"/>
    </source>
</evidence>
<name>A0A6M8EMW3_9BACT</name>
<reference evidence="2 3" key="1">
    <citation type="submission" date="2019-08" db="EMBL/GenBank/DDBJ databases">
        <title>Complete genome sequence of Arcobacter acticola.</title>
        <authorList>
            <person name="Miller W."/>
        </authorList>
    </citation>
    <scope>NUCLEOTIDE SEQUENCE [LARGE SCALE GENOMIC DNA]</scope>
    <source>
        <strain evidence="2 3">KCTC 52212</strain>
    </source>
</reference>
<dbReference type="AlphaFoldDB" id="A0A6M8EMW3"/>
<gene>
    <name evidence="2" type="ORF">AACT_1149</name>
</gene>
<protein>
    <submittedName>
        <fullName evidence="2">Uncharacterized protein</fullName>
    </submittedName>
</protein>
<keyword evidence="1" id="KW-0472">Membrane</keyword>
<organism evidence="2 3">
    <name type="scientific">Arcobacter acticola</name>
    <dbReference type="NCBI Taxonomy" id="1849015"/>
    <lineage>
        <taxon>Bacteria</taxon>
        <taxon>Pseudomonadati</taxon>
        <taxon>Campylobacterota</taxon>
        <taxon>Epsilonproteobacteria</taxon>
        <taxon>Campylobacterales</taxon>
        <taxon>Arcobacteraceae</taxon>
        <taxon>Arcobacter</taxon>
    </lineage>
</organism>
<accession>A0A6M8EMW3</accession>
<proteinExistence type="predicted"/>
<sequence length="214" mass="24979">MRGKNKSFIEDTIILFVIGIIIYAVYSFFFASDEEVEIQNEPAVVERNVSTDSQVDKDSINNEKVADEKINEDIIQTQREKPVQIEEETKDIIEAIPDDKIEVKKEITKEVKETETPNLSEITDIEIFYKSIEDKIYANIESNVDKTLIKDNAFVNIRVTILKDGRYEQLTFMDGSKDNFELFRSSITQVFPLKINDSLKENFPRYFRMKIEIK</sequence>
<dbReference type="KEGG" id="paco:AACT_1149"/>
<evidence type="ECO:0000313" key="2">
    <source>
        <dbReference type="EMBL" id="QKE28331.1"/>
    </source>
</evidence>
<feature type="transmembrane region" description="Helical" evidence="1">
    <location>
        <begin position="12"/>
        <end position="31"/>
    </location>
</feature>
<dbReference type="EMBL" id="CP042652">
    <property type="protein sequence ID" value="QKE28331.1"/>
    <property type="molecule type" value="Genomic_DNA"/>
</dbReference>
<evidence type="ECO:0000313" key="3">
    <source>
        <dbReference type="Proteomes" id="UP000503483"/>
    </source>
</evidence>
<keyword evidence="1" id="KW-1133">Transmembrane helix</keyword>
<keyword evidence="3" id="KW-1185">Reference proteome</keyword>
<dbReference type="RefSeq" id="WP_172125843.1">
    <property type="nucleotide sequence ID" value="NZ_CP042652.1"/>
</dbReference>
<dbReference type="Proteomes" id="UP000503483">
    <property type="component" value="Chromosome"/>
</dbReference>
<keyword evidence="1" id="KW-0812">Transmembrane</keyword>